<evidence type="ECO:0000313" key="15">
    <source>
        <dbReference type="Proteomes" id="UP000284842"/>
    </source>
</evidence>
<evidence type="ECO:0000256" key="9">
    <source>
        <dbReference type="ARBA" id="ARBA00023145"/>
    </source>
</evidence>
<reference evidence="14 15" key="1">
    <citation type="journal article" date="2018" name="Evol. Lett.">
        <title>Horizontal gene cluster transfer increased hallucinogenic mushroom diversity.</title>
        <authorList>
            <person name="Reynolds H.T."/>
            <person name="Vijayakumar V."/>
            <person name="Gluck-Thaler E."/>
            <person name="Korotkin H.B."/>
            <person name="Matheny P.B."/>
            <person name="Slot J.C."/>
        </authorList>
    </citation>
    <scope>NUCLEOTIDE SEQUENCE [LARGE SCALE GENOMIC DNA]</scope>
    <source>
        <strain evidence="14 15">2629</strain>
    </source>
</reference>
<dbReference type="InterPro" id="IPR001842">
    <property type="entry name" value="Peptidase_M36"/>
</dbReference>
<dbReference type="InterPro" id="IPR027268">
    <property type="entry name" value="Peptidase_M4/M1_CTD_sf"/>
</dbReference>
<dbReference type="EC" id="3.4.24.-" evidence="12"/>
<protein>
    <recommendedName>
        <fullName evidence="12">Extracellular metalloproteinase</fullName>
        <ecNumber evidence="12">3.4.24.-</ecNumber>
    </recommendedName>
    <alternativeName>
        <fullName evidence="12">Fungalysin</fullName>
    </alternativeName>
</protein>
<feature type="binding site" evidence="11">
    <location>
        <position position="384"/>
    </location>
    <ligand>
        <name>Zn(2+)</name>
        <dbReference type="ChEBI" id="CHEBI:29105"/>
        <note>catalytic</note>
    </ligand>
</feature>
<keyword evidence="7 11" id="KW-0862">Zinc</keyword>
<evidence type="ECO:0000256" key="4">
    <source>
        <dbReference type="ARBA" id="ARBA00022670"/>
    </source>
</evidence>
<dbReference type="OrthoDB" id="3227768at2759"/>
<keyword evidence="9 12" id="KW-0865">Zymogen</keyword>
<keyword evidence="4 12" id="KW-0645">Protease</keyword>
<comment type="similarity">
    <text evidence="2 12">Belongs to the peptidase M36 family.</text>
</comment>
<keyword evidence="5 11" id="KW-0479">Metal-binding</keyword>
<keyword evidence="6 12" id="KW-0378">Hydrolase</keyword>
<dbReference type="PANTHER" id="PTHR33478:SF1">
    <property type="entry name" value="EXTRACELLULAR METALLOPROTEINASE MEP"/>
    <property type="match status" value="1"/>
</dbReference>
<gene>
    <name evidence="14" type="ORF">CVT24_011550</name>
</gene>
<dbReference type="CDD" id="cd09596">
    <property type="entry name" value="M36"/>
    <property type="match status" value="1"/>
</dbReference>
<dbReference type="GO" id="GO:0004222">
    <property type="term" value="F:metalloendopeptidase activity"/>
    <property type="evidence" value="ECO:0007669"/>
    <property type="project" value="InterPro"/>
</dbReference>
<evidence type="ECO:0000256" key="8">
    <source>
        <dbReference type="ARBA" id="ARBA00023049"/>
    </source>
</evidence>
<evidence type="ECO:0000256" key="13">
    <source>
        <dbReference type="SAM" id="MobiDB-lite"/>
    </source>
</evidence>
<comment type="subcellular location">
    <subcellularLocation>
        <location evidence="1 12">Secreted</location>
    </subcellularLocation>
</comment>
<dbReference type="PANTHER" id="PTHR33478">
    <property type="entry name" value="EXTRACELLULAR METALLOPROTEINASE MEP"/>
    <property type="match status" value="1"/>
</dbReference>
<keyword evidence="8 12" id="KW-0482">Metalloprotease</keyword>
<feature type="binding site" evidence="11">
    <location>
        <position position="355"/>
    </location>
    <ligand>
        <name>Zn(2+)</name>
        <dbReference type="ChEBI" id="CHEBI:29105"/>
        <note>catalytic</note>
    </ligand>
</feature>
<evidence type="ECO:0000256" key="12">
    <source>
        <dbReference type="RuleBase" id="RU364017"/>
    </source>
</evidence>
<dbReference type="GO" id="GO:0005615">
    <property type="term" value="C:extracellular space"/>
    <property type="evidence" value="ECO:0007669"/>
    <property type="project" value="InterPro"/>
</dbReference>
<feature type="non-terminal residue" evidence="14">
    <location>
        <position position="1"/>
    </location>
</feature>
<evidence type="ECO:0000313" key="14">
    <source>
        <dbReference type="EMBL" id="PPQ67231.1"/>
    </source>
</evidence>
<dbReference type="GO" id="GO:0006508">
    <property type="term" value="P:proteolysis"/>
    <property type="evidence" value="ECO:0007669"/>
    <property type="project" value="UniProtKB-KW"/>
</dbReference>
<evidence type="ECO:0000256" key="11">
    <source>
        <dbReference type="PIRSR" id="PIRSR601842-2"/>
    </source>
</evidence>
<keyword evidence="15" id="KW-1185">Reference proteome</keyword>
<dbReference type="InterPro" id="IPR050371">
    <property type="entry name" value="Fungal_virulence_M36"/>
</dbReference>
<feature type="binding site" evidence="11">
    <location>
        <position position="359"/>
    </location>
    <ligand>
        <name>Zn(2+)</name>
        <dbReference type="ChEBI" id="CHEBI:29105"/>
        <note>catalytic</note>
    </ligand>
</feature>
<dbReference type="Gene3D" id="3.10.170.10">
    <property type="match status" value="1"/>
</dbReference>
<feature type="active site" evidence="10">
    <location>
        <position position="356"/>
    </location>
</feature>
<evidence type="ECO:0000256" key="1">
    <source>
        <dbReference type="ARBA" id="ARBA00004613"/>
    </source>
</evidence>
<evidence type="ECO:0000256" key="10">
    <source>
        <dbReference type="PIRSR" id="PIRSR601842-1"/>
    </source>
</evidence>
<name>A0A409VLU6_9AGAR</name>
<evidence type="ECO:0000256" key="7">
    <source>
        <dbReference type="ARBA" id="ARBA00022833"/>
    </source>
</evidence>
<feature type="compositionally biased region" description="Acidic residues" evidence="13">
    <location>
        <begin position="1"/>
        <end position="12"/>
    </location>
</feature>
<dbReference type="EMBL" id="NHTK01006026">
    <property type="protein sequence ID" value="PPQ67231.1"/>
    <property type="molecule type" value="Genomic_DNA"/>
</dbReference>
<dbReference type="Gene3D" id="1.10.390.10">
    <property type="entry name" value="Neutral Protease Domain 2"/>
    <property type="match status" value="1"/>
</dbReference>
<dbReference type="SUPFAM" id="SSF55486">
    <property type="entry name" value="Metalloproteases ('zincins'), catalytic domain"/>
    <property type="match status" value="1"/>
</dbReference>
<dbReference type="Pfam" id="PF02128">
    <property type="entry name" value="Peptidase_M36"/>
    <property type="match status" value="1"/>
</dbReference>
<dbReference type="Proteomes" id="UP000284842">
    <property type="component" value="Unassembled WGS sequence"/>
</dbReference>
<dbReference type="InParanoid" id="A0A409VLU6"/>
<evidence type="ECO:0000256" key="6">
    <source>
        <dbReference type="ARBA" id="ARBA00022801"/>
    </source>
</evidence>
<comment type="cofactor">
    <cofactor evidence="11">
        <name>Zn(2+)</name>
        <dbReference type="ChEBI" id="CHEBI:29105"/>
    </cofactor>
    <text evidence="11">Binds 1 zinc ion per subunit.</text>
</comment>
<organism evidence="14 15">
    <name type="scientific">Panaeolus cyanescens</name>
    <dbReference type="NCBI Taxonomy" id="181874"/>
    <lineage>
        <taxon>Eukaryota</taxon>
        <taxon>Fungi</taxon>
        <taxon>Dikarya</taxon>
        <taxon>Basidiomycota</taxon>
        <taxon>Agaricomycotina</taxon>
        <taxon>Agaricomycetes</taxon>
        <taxon>Agaricomycetidae</taxon>
        <taxon>Agaricales</taxon>
        <taxon>Agaricineae</taxon>
        <taxon>Galeropsidaceae</taxon>
        <taxon>Panaeolus</taxon>
    </lineage>
</organism>
<dbReference type="PRINTS" id="PR00999">
    <property type="entry name" value="FUNGALYSIN"/>
</dbReference>
<accession>A0A409VLU6</accession>
<feature type="region of interest" description="Disordered" evidence="13">
    <location>
        <begin position="1"/>
        <end position="22"/>
    </location>
</feature>
<keyword evidence="3 12" id="KW-0964">Secreted</keyword>
<sequence>GQGGDDDDDDDDPHAPKLSDFTKGLPQFANSLGADFETSAFRWGAKHATSTGRVAYFRQAYHGIPFSNAVGNIAWSHDQVVAYGSSFVDLKETKLADSTPTIRIYEVIPKIEQELDGKLSGPDPKLEYVLKGADTAVLTYKFQIHNVLKSMYLGVNVDAHTGEIVRVVDYSSQATYTAVPVDKMSIADGYEDIVDPEDLEASPYGWHHNGTYLSDNTSGNNVLAGWLGSDNVTEFLPQAVGNLTFKVTFNQELEPTTPTNANASAINAFYLLNKLHDITYRYGFTEIAFNFQANNFGKGEKGGDPIIAIVQDKERDDNASFATLPDGQPGICRAHLFKSPNPDRDAAMANDVMAHEFGHGLTNRMVGGGTAECLNADEARSMGEGWGDALANWLQQSSADVTDFVIGAYLDDSPKGFRQYPYSVHRSVNPLTYASIPEKRVPHGVGEIWANMLHNVYAALVKEKGFSHNKFTDVDGLEGNIIWMHLYMDSLLLMPCNPSFVDARNAWIQADENRYDGEHFCLLWREFAKRGLGTRADDTYTDSNYVPRGCGTRDAV</sequence>
<proteinExistence type="inferred from homology"/>
<dbReference type="GO" id="GO:0008270">
    <property type="term" value="F:zinc ion binding"/>
    <property type="evidence" value="ECO:0007669"/>
    <property type="project" value="InterPro"/>
</dbReference>
<evidence type="ECO:0000256" key="5">
    <source>
        <dbReference type="ARBA" id="ARBA00022723"/>
    </source>
</evidence>
<evidence type="ECO:0000256" key="2">
    <source>
        <dbReference type="ARBA" id="ARBA00006006"/>
    </source>
</evidence>
<dbReference type="AlphaFoldDB" id="A0A409VLU6"/>
<comment type="caution">
    <text evidence="14">The sequence shown here is derived from an EMBL/GenBank/DDBJ whole genome shotgun (WGS) entry which is preliminary data.</text>
</comment>
<evidence type="ECO:0000256" key="3">
    <source>
        <dbReference type="ARBA" id="ARBA00022525"/>
    </source>
</evidence>